<dbReference type="Proteomes" id="UP000287144">
    <property type="component" value="Unassembled WGS sequence"/>
</dbReference>
<accession>A0A428TU27</accession>
<proteinExistence type="predicted"/>
<feature type="compositionally biased region" description="Polar residues" evidence="1">
    <location>
        <begin position="395"/>
        <end position="410"/>
    </location>
</feature>
<dbReference type="STRING" id="1325735.A0A428TU27"/>
<dbReference type="PANTHER" id="PTHR35859">
    <property type="entry name" value="NONSELECTIVE CATION CHANNEL PROTEIN"/>
    <property type="match status" value="1"/>
</dbReference>
<feature type="region of interest" description="Disordered" evidence="1">
    <location>
        <begin position="395"/>
        <end position="418"/>
    </location>
</feature>
<dbReference type="PANTHER" id="PTHR35859:SF5">
    <property type="entry name" value="ION TRANSPORT DOMAIN-CONTAINING PROTEIN"/>
    <property type="match status" value="1"/>
</dbReference>
<dbReference type="InterPro" id="IPR052971">
    <property type="entry name" value="TRP_calcium_channel"/>
</dbReference>
<dbReference type="AlphaFoldDB" id="A0A428TU27"/>
<dbReference type="InterPro" id="IPR056336">
    <property type="entry name" value="YVC1_C"/>
</dbReference>
<evidence type="ECO:0000259" key="3">
    <source>
        <dbReference type="Pfam" id="PF23317"/>
    </source>
</evidence>
<keyword evidence="2" id="KW-0472">Membrane</keyword>
<dbReference type="Pfam" id="PF23317">
    <property type="entry name" value="YVC1_C"/>
    <property type="match status" value="1"/>
</dbReference>
<keyword evidence="2" id="KW-0812">Transmembrane</keyword>
<feature type="transmembrane region" description="Helical" evidence="2">
    <location>
        <begin position="184"/>
        <end position="203"/>
    </location>
</feature>
<gene>
    <name evidence="4" type="ORF">CEP52_006288</name>
</gene>
<evidence type="ECO:0000313" key="4">
    <source>
        <dbReference type="EMBL" id="RSM05526.1"/>
    </source>
</evidence>
<keyword evidence="5" id="KW-1185">Reference proteome</keyword>
<evidence type="ECO:0000256" key="1">
    <source>
        <dbReference type="SAM" id="MobiDB-lite"/>
    </source>
</evidence>
<protein>
    <recommendedName>
        <fullName evidence="3">Calcium channel YVC1-like C-terminal transmembrane domain-containing protein</fullName>
    </recommendedName>
</protein>
<feature type="domain" description="Calcium channel YVC1-like C-terminal transmembrane" evidence="3">
    <location>
        <begin position="89"/>
        <end position="227"/>
    </location>
</feature>
<comment type="caution">
    <text evidence="4">The sequence shown here is derived from an EMBL/GenBank/DDBJ whole genome shotgun (WGS) entry which is preliminary data.</text>
</comment>
<keyword evidence="2" id="KW-1133">Transmembrane helix</keyword>
<feature type="region of interest" description="Disordered" evidence="1">
    <location>
        <begin position="318"/>
        <end position="378"/>
    </location>
</feature>
<feature type="transmembrane region" description="Helical" evidence="2">
    <location>
        <begin position="108"/>
        <end position="124"/>
    </location>
</feature>
<feature type="transmembrane region" description="Helical" evidence="2">
    <location>
        <begin position="215"/>
        <end position="233"/>
    </location>
</feature>
<feature type="transmembrane region" description="Helical" evidence="2">
    <location>
        <begin position="84"/>
        <end position="102"/>
    </location>
</feature>
<organism evidence="4 5">
    <name type="scientific">Fusarium oligoseptatum</name>
    <dbReference type="NCBI Taxonomy" id="2604345"/>
    <lineage>
        <taxon>Eukaryota</taxon>
        <taxon>Fungi</taxon>
        <taxon>Dikarya</taxon>
        <taxon>Ascomycota</taxon>
        <taxon>Pezizomycotina</taxon>
        <taxon>Sordariomycetes</taxon>
        <taxon>Hypocreomycetidae</taxon>
        <taxon>Hypocreales</taxon>
        <taxon>Nectriaceae</taxon>
        <taxon>Fusarium</taxon>
        <taxon>Fusarium solani species complex</taxon>
    </lineage>
</organism>
<evidence type="ECO:0000256" key="2">
    <source>
        <dbReference type="SAM" id="Phobius"/>
    </source>
</evidence>
<reference evidence="4 5" key="1">
    <citation type="submission" date="2017-06" db="EMBL/GenBank/DDBJ databases">
        <title>Comparative genomic analysis of Ambrosia Fusariam Clade fungi.</title>
        <authorList>
            <person name="Stajich J.E."/>
            <person name="Carrillo J."/>
            <person name="Kijimoto T."/>
            <person name="Eskalen A."/>
            <person name="O'Donnell K."/>
            <person name="Kasson M."/>
        </authorList>
    </citation>
    <scope>NUCLEOTIDE SEQUENCE [LARGE SCALE GENOMIC DNA]</scope>
    <source>
        <strain evidence="4 5">NRRL62579</strain>
    </source>
</reference>
<feature type="transmembrane region" description="Helical" evidence="2">
    <location>
        <begin position="253"/>
        <end position="272"/>
    </location>
</feature>
<dbReference type="EMBL" id="NKCK01000052">
    <property type="protein sequence ID" value="RSM05526.1"/>
    <property type="molecule type" value="Genomic_DNA"/>
</dbReference>
<feature type="transmembrane region" description="Helical" evidence="2">
    <location>
        <begin position="145"/>
        <end position="164"/>
    </location>
</feature>
<feature type="compositionally biased region" description="Basic residues" evidence="1">
    <location>
        <begin position="324"/>
        <end position="334"/>
    </location>
</feature>
<name>A0A428TU27_9HYPO</name>
<sequence>MTRKKNDPTAPFKSLNALEIAAIANAKRFLSQHIVQKIITAIWSGDIIFWDSLSVHSTKKPRFYNPRTADPFSRLRVPKYLKSWEVLFFCIFLALYYSVLIVRDESRLTIPEVILFLWIAAFFYDELSEWLDAGSIFYATDIWNLFDMIMITIGFTFAILRIIGITQDRVDLSDLAFDILSLEALFMIPRIFSILSLSPYWGTLIPCLKEMGKDFFKYMVLVVVVFSRVITHAKEEYLYVYSVYVLEASTSNRLTHFFPPFNLLAFVIFRPWRLIFSADEKFRAGRIILLKATHWPIVGIIKLYEMYRRPGVDEFAGFKGPQHSTRRNGRKNLAAKRSTSNVGRRSLLSPRGRANGRDLERPEDDVEAPTAAESQLSELNRKVDQLTALVLALQEKQSASTSGKGSGNTSEDVDSNTA</sequence>
<evidence type="ECO:0000313" key="5">
    <source>
        <dbReference type="Proteomes" id="UP000287144"/>
    </source>
</evidence>